<feature type="domain" description="DUF1468" evidence="3">
    <location>
        <begin position="516"/>
        <end position="641"/>
    </location>
</feature>
<dbReference type="PANTHER" id="PTHR35342:SF5">
    <property type="entry name" value="TRICARBOXYLIC TRANSPORT PROTEIN"/>
    <property type="match status" value="1"/>
</dbReference>
<feature type="transmembrane region" description="Helical" evidence="1">
    <location>
        <begin position="407"/>
        <end position="425"/>
    </location>
</feature>
<feature type="domain" description="DUF112" evidence="2">
    <location>
        <begin position="17"/>
        <end position="436"/>
    </location>
</feature>
<feature type="transmembrane region" description="Helical" evidence="1">
    <location>
        <begin position="106"/>
        <end position="129"/>
    </location>
</feature>
<dbReference type="PANTHER" id="PTHR35342">
    <property type="entry name" value="TRICARBOXYLIC TRANSPORT PROTEIN"/>
    <property type="match status" value="1"/>
</dbReference>
<feature type="transmembrane region" description="Helical" evidence="1">
    <location>
        <begin position="44"/>
        <end position="67"/>
    </location>
</feature>
<dbReference type="Proteomes" id="UP000221369">
    <property type="component" value="Unassembled WGS sequence"/>
</dbReference>
<evidence type="ECO:0000313" key="4">
    <source>
        <dbReference type="EMBL" id="PFG29822.1"/>
    </source>
</evidence>
<evidence type="ECO:0000313" key="5">
    <source>
        <dbReference type="Proteomes" id="UP000221369"/>
    </source>
</evidence>
<dbReference type="RefSeq" id="WP_098406354.1">
    <property type="nucleotide sequence ID" value="NZ_PDJE01000001.1"/>
</dbReference>
<gene>
    <name evidence="4" type="ORF">ATJ78_0737</name>
</gene>
<dbReference type="EMBL" id="PDJE01000001">
    <property type="protein sequence ID" value="PFG29822.1"/>
    <property type="molecule type" value="Genomic_DNA"/>
</dbReference>
<dbReference type="Pfam" id="PF01970">
    <property type="entry name" value="TctA"/>
    <property type="match status" value="1"/>
</dbReference>
<proteinExistence type="predicted"/>
<accession>A0A2A9DV07</accession>
<feature type="transmembrane region" description="Helical" evidence="1">
    <location>
        <begin position="318"/>
        <end position="341"/>
    </location>
</feature>
<feature type="transmembrane region" description="Helical" evidence="1">
    <location>
        <begin position="432"/>
        <end position="450"/>
    </location>
</feature>
<feature type="transmembrane region" description="Helical" evidence="1">
    <location>
        <begin position="166"/>
        <end position="183"/>
    </location>
</feature>
<keyword evidence="5" id="KW-1185">Reference proteome</keyword>
<feature type="transmembrane region" description="Helical" evidence="1">
    <location>
        <begin position="462"/>
        <end position="483"/>
    </location>
</feature>
<keyword evidence="1" id="KW-0472">Membrane</keyword>
<dbReference type="InterPro" id="IPR002823">
    <property type="entry name" value="DUF112_TM"/>
</dbReference>
<feature type="transmembrane region" description="Helical" evidence="1">
    <location>
        <begin position="512"/>
        <end position="534"/>
    </location>
</feature>
<name>A0A2A9DV07_9MICO</name>
<dbReference type="Pfam" id="PF07331">
    <property type="entry name" value="TctB"/>
    <property type="match status" value="1"/>
</dbReference>
<dbReference type="AlphaFoldDB" id="A0A2A9DV07"/>
<feature type="transmembrane region" description="Helical" evidence="1">
    <location>
        <begin position="353"/>
        <end position="376"/>
    </location>
</feature>
<feature type="transmembrane region" description="Helical" evidence="1">
    <location>
        <begin position="73"/>
        <end position="94"/>
    </location>
</feature>
<feature type="transmembrane region" description="Helical" evidence="1">
    <location>
        <begin position="540"/>
        <end position="561"/>
    </location>
</feature>
<dbReference type="InterPro" id="IPR009936">
    <property type="entry name" value="DUF1468"/>
</dbReference>
<evidence type="ECO:0000259" key="2">
    <source>
        <dbReference type="Pfam" id="PF01970"/>
    </source>
</evidence>
<keyword evidence="1" id="KW-1133">Transmembrane helix</keyword>
<sequence length="658" mass="69359">MDAVLSGLNTFLDPSTLFFLAAGVIAGLVVGVIPGLGGTAAVAVLLPFIFVLDAPQAMALIIGAVAVVHHSDAIASILLGIPGSSSAAVLLLDGHVMAKQGKGAKALSLAFMSSMAGGLIGAIGLTLAIPIARPLVLMFGSPEIFMLTVLGISLTALLSKGNLVKGLVAGAFGVLLGQVGAAPASPDYRFTFGNLALSNGLDLVAVALSIFGIAEIIHLVAKKTAVAEVTSIGTGWLEGVRDFFPNFVHVLRGSLVGIWAGVLPGVGATAGTWMAYGQAQATAKGKSRKKFGKGDPRGVIAPEGAANSVEAGDLIPTLLFGIPGGAPAALLLGALLIFGIEPGPRIITDHLDLIYVIIWSFGIASVVGSLLCFVIAKPLSMLSFVRFPLLAAGLIPILFMAGFQGSLQIQMVPLMLILGVVGWFMKEFDYPRAPFLIGFVLSIPMERYYYLTDNLYSFSEWATRPGVLVMAAILLIPIVMAIVRMIRKRLGYVKEQTSTESDLGEDHAPRTWAIVVAGIFFIIFAGGFVIAQQYAEAARLMPNIITVLGAILSLAAVFNEARRLKKGPARTDEARASWKKVLVVTLASTLWLLGFVVLIYVFGMAIACIVYVPLFLWFVAKAKWWVIPIYTVALVALLLIAQQFAGISLPDGYIYLGI</sequence>
<feature type="transmembrane region" description="Helical" evidence="1">
    <location>
        <begin position="17"/>
        <end position="37"/>
    </location>
</feature>
<protein>
    <submittedName>
        <fullName evidence="4">TctA family transporter</fullName>
    </submittedName>
</protein>
<evidence type="ECO:0000256" key="1">
    <source>
        <dbReference type="SAM" id="Phobius"/>
    </source>
</evidence>
<feature type="transmembrane region" description="Helical" evidence="1">
    <location>
        <begin position="624"/>
        <end position="641"/>
    </location>
</feature>
<feature type="transmembrane region" description="Helical" evidence="1">
    <location>
        <begin position="383"/>
        <end position="401"/>
    </location>
</feature>
<keyword evidence="1" id="KW-0812">Transmembrane</keyword>
<reference evidence="4 5" key="1">
    <citation type="submission" date="2017-10" db="EMBL/GenBank/DDBJ databases">
        <title>Sequencing the genomes of 1000 actinobacteria strains.</title>
        <authorList>
            <person name="Klenk H.-P."/>
        </authorList>
    </citation>
    <scope>NUCLEOTIDE SEQUENCE [LARGE SCALE GENOMIC DNA]</scope>
    <source>
        <strain evidence="4 5">DSM 21798</strain>
    </source>
</reference>
<feature type="transmembrane region" description="Helical" evidence="1">
    <location>
        <begin position="581"/>
        <end position="612"/>
    </location>
</feature>
<organism evidence="4 5">
    <name type="scientific">Paramicrobacterium agarici</name>
    <dbReference type="NCBI Taxonomy" id="630514"/>
    <lineage>
        <taxon>Bacteria</taxon>
        <taxon>Bacillati</taxon>
        <taxon>Actinomycetota</taxon>
        <taxon>Actinomycetes</taxon>
        <taxon>Micrococcales</taxon>
        <taxon>Microbacteriaceae</taxon>
        <taxon>Paramicrobacterium</taxon>
    </lineage>
</organism>
<evidence type="ECO:0000259" key="3">
    <source>
        <dbReference type="Pfam" id="PF07331"/>
    </source>
</evidence>
<comment type="caution">
    <text evidence="4">The sequence shown here is derived from an EMBL/GenBank/DDBJ whole genome shotgun (WGS) entry which is preliminary data.</text>
</comment>
<feature type="transmembrane region" description="Helical" evidence="1">
    <location>
        <begin position="135"/>
        <end position="159"/>
    </location>
</feature>